<comment type="caution">
    <text evidence="2">The sequence shown here is derived from an EMBL/GenBank/DDBJ whole genome shotgun (WGS) entry which is preliminary data.</text>
</comment>
<dbReference type="EMBL" id="JAFIMU010000002">
    <property type="protein sequence ID" value="MBN8226057.1"/>
    <property type="molecule type" value="Genomic_DNA"/>
</dbReference>
<reference evidence="2 3" key="1">
    <citation type="submission" date="2021-02" db="EMBL/GenBank/DDBJ databases">
        <title>De Novo genome assembly of isolated myxobacteria.</title>
        <authorList>
            <person name="Stevens D.C."/>
        </authorList>
    </citation>
    <scope>NUCLEOTIDE SEQUENCE [LARGE SCALE GENOMIC DNA]</scope>
    <source>
        <strain evidence="2 3">ATCC 29039</strain>
    </source>
</reference>
<protein>
    <submittedName>
        <fullName evidence="2">Uncharacterized protein</fullName>
    </submittedName>
</protein>
<evidence type="ECO:0000256" key="1">
    <source>
        <dbReference type="SAM" id="Phobius"/>
    </source>
</evidence>
<organism evidence="2 3">
    <name type="scientific">Corallococcus macrosporus</name>
    <dbReference type="NCBI Taxonomy" id="35"/>
    <lineage>
        <taxon>Bacteria</taxon>
        <taxon>Pseudomonadati</taxon>
        <taxon>Myxococcota</taxon>
        <taxon>Myxococcia</taxon>
        <taxon>Myxococcales</taxon>
        <taxon>Cystobacterineae</taxon>
        <taxon>Myxococcaceae</taxon>
        <taxon>Corallococcus</taxon>
    </lineage>
</organism>
<dbReference type="Proteomes" id="UP000664052">
    <property type="component" value="Unassembled WGS sequence"/>
</dbReference>
<keyword evidence="1" id="KW-0812">Transmembrane</keyword>
<feature type="transmembrane region" description="Helical" evidence="1">
    <location>
        <begin position="38"/>
        <end position="64"/>
    </location>
</feature>
<proteinExistence type="predicted"/>
<keyword evidence="3" id="KW-1185">Reference proteome</keyword>
<gene>
    <name evidence="2" type="ORF">JYK02_00875</name>
</gene>
<evidence type="ECO:0000313" key="2">
    <source>
        <dbReference type="EMBL" id="MBN8226057.1"/>
    </source>
</evidence>
<keyword evidence="1" id="KW-0472">Membrane</keyword>
<keyword evidence="1" id="KW-1133">Transmembrane helix</keyword>
<accession>A0ABS3D337</accession>
<sequence>MDCIQALERAPKKGDVQELRFSNIEAALDWLRTHRSEVAMGTVVVIAGVAFVVATGGSGALILAPLAL</sequence>
<name>A0ABS3D337_9BACT</name>
<evidence type="ECO:0000313" key="3">
    <source>
        <dbReference type="Proteomes" id="UP000664052"/>
    </source>
</evidence>